<dbReference type="Pfam" id="PF00400">
    <property type="entry name" value="WD40"/>
    <property type="match status" value="2"/>
</dbReference>
<organism evidence="6 7">
    <name type="scientific">Macrostomum lignano</name>
    <dbReference type="NCBI Taxonomy" id="282301"/>
    <lineage>
        <taxon>Eukaryota</taxon>
        <taxon>Metazoa</taxon>
        <taxon>Spiralia</taxon>
        <taxon>Lophotrochozoa</taxon>
        <taxon>Platyhelminthes</taxon>
        <taxon>Rhabditophora</taxon>
        <taxon>Macrostomorpha</taxon>
        <taxon>Macrostomida</taxon>
        <taxon>Macrostomidae</taxon>
        <taxon>Macrostomum</taxon>
    </lineage>
</organism>
<dbReference type="STRING" id="282301.A0A267FH95"/>
<dbReference type="InterPro" id="IPR056421">
    <property type="entry name" value="TPR_GEMI5"/>
</dbReference>
<dbReference type="InterPro" id="IPR052640">
    <property type="entry name" value="Gemin-5"/>
</dbReference>
<dbReference type="PROSITE" id="PS50294">
    <property type="entry name" value="WD_REPEATS_REGION"/>
    <property type="match status" value="1"/>
</dbReference>
<protein>
    <recommendedName>
        <fullName evidence="5">Gem-associated protein 5 TPR domain-containing protein</fullName>
    </recommendedName>
</protein>
<dbReference type="Pfam" id="PF23774">
    <property type="entry name" value="TPR_GEMI5"/>
    <property type="match status" value="1"/>
</dbReference>
<evidence type="ECO:0000256" key="2">
    <source>
        <dbReference type="ARBA" id="ARBA00022737"/>
    </source>
</evidence>
<dbReference type="EMBL" id="NIVC01001081">
    <property type="protein sequence ID" value="PAA72537.1"/>
    <property type="molecule type" value="Genomic_DNA"/>
</dbReference>
<dbReference type="SMART" id="SM00320">
    <property type="entry name" value="WD40"/>
    <property type="match status" value="8"/>
</dbReference>
<feature type="region of interest" description="Disordered" evidence="4">
    <location>
        <begin position="1284"/>
        <end position="1341"/>
    </location>
</feature>
<evidence type="ECO:0000313" key="6">
    <source>
        <dbReference type="EMBL" id="PAA72537.1"/>
    </source>
</evidence>
<dbReference type="GO" id="GO:0000387">
    <property type="term" value="P:spliceosomal snRNP assembly"/>
    <property type="evidence" value="ECO:0007669"/>
    <property type="project" value="TreeGrafter"/>
</dbReference>
<dbReference type="PROSITE" id="PS00678">
    <property type="entry name" value="WD_REPEATS_1"/>
    <property type="match status" value="1"/>
</dbReference>
<feature type="non-terminal residue" evidence="6">
    <location>
        <position position="1"/>
    </location>
</feature>
<dbReference type="InterPro" id="IPR001680">
    <property type="entry name" value="WD40_rpt"/>
</dbReference>
<dbReference type="Proteomes" id="UP000215902">
    <property type="component" value="Unassembled WGS sequence"/>
</dbReference>
<dbReference type="GO" id="GO:0005634">
    <property type="term" value="C:nucleus"/>
    <property type="evidence" value="ECO:0007669"/>
    <property type="project" value="TreeGrafter"/>
</dbReference>
<feature type="repeat" description="WD" evidence="3">
    <location>
        <begin position="703"/>
        <end position="738"/>
    </location>
</feature>
<feature type="repeat" description="WD" evidence="3">
    <location>
        <begin position="660"/>
        <end position="702"/>
    </location>
</feature>
<dbReference type="InterPro" id="IPR015943">
    <property type="entry name" value="WD40/YVTN_repeat-like_dom_sf"/>
</dbReference>
<reference evidence="6 7" key="1">
    <citation type="submission" date="2017-06" db="EMBL/GenBank/DDBJ databases">
        <title>A platform for efficient transgenesis in Macrostomum lignano, a flatworm model organism for stem cell research.</title>
        <authorList>
            <person name="Berezikov E."/>
        </authorList>
    </citation>
    <scope>NUCLEOTIDE SEQUENCE [LARGE SCALE GENOMIC DNA]</scope>
    <source>
        <strain evidence="6">DV1</strain>
        <tissue evidence="6">Whole organism</tissue>
    </source>
</reference>
<proteinExistence type="predicted"/>
<keyword evidence="7" id="KW-1185">Reference proteome</keyword>
<gene>
    <name evidence="6" type="ORF">BOX15_Mlig012714g3</name>
</gene>
<evidence type="ECO:0000256" key="3">
    <source>
        <dbReference type="PROSITE-ProRule" id="PRU00221"/>
    </source>
</evidence>
<accession>A0A267FH95</accession>
<dbReference type="GO" id="GO:0003730">
    <property type="term" value="F:mRNA 3'-UTR binding"/>
    <property type="evidence" value="ECO:0007669"/>
    <property type="project" value="TreeGrafter"/>
</dbReference>
<sequence>SQLMMMDNYPVGSSAMLPSLIASPNYYDSSVACVLSNGVVAFAARQNVIYLGRELPDNPLAYLGFLPAHQVKCSGLAAIDDASAELEEGELTTQSVKFASCGLDGFVRVWDFAARSCLREFNPQSLGLKEPLPSCLAAADAAGGDAAVRLLAVGCESGHVAVLRWLPGAGGGGANGVQCRPFGKDQGVNQVLWKPNSASTLACAGRNGQVCVLSFNPTASASSGLTVAHRLAAHTGEVVNLAWNWDAQPAGDAQPDLASVGRDRLLKLWGLGSDESVVCSASVKVPPSLGKKRGWAQSDDRRYWCSLAWPRGQPLLFNTPTGEILKRDPGASAGYSALLTGSSAAKPPLHRMIFAMASRGDRLYTFGIDWWICELSLEPSPATLLSSVPTASGFALCAQPSPSSPATLAAGFGDGCIRVWRRGAGAASAYDVSLHWQGISGRVSAVAWHPSQEGLLAFGTDAGQVGCVDTLLAAGPAGGAKAVRLSPSHHKGCVYIVRWGPPPPSTTDSPEQASAAAVYSVGNYRILVHDPAMSQPATDVSRQLPVGPPLPHQQQQQAGGPKNRNRSRTDAQFNPDCSQLAVGNESGLVEIFNWSAMRLRVRALFSRKIVNALAWHPGYAAECRGWLAIGTNSPTVFVMDTGVGSDTASCVDVSEPMITLKGHRDRITSLCWSPHTPHHLLSGSFDGTAQVWDVRTGDHLANFAGHAGKVYTVLWSASDPDVCLSGSEDHCLLVWRISQLDRKSPPTSGRQYRPPLPHGVLARTADEAALDADVDDASTGHEAAAAATAATLNTSVEDLELDDLLRLVEQKKRELTVKGQPPPAAAPTQFVRRPSATEKEPAASASAVPADNEDLADAAGPATLADVALRRGVGADPSRRRPALFPRSGRAENARAAASAEDLRLADFAALLALLRGDAEVEMPDNLLALLPRPHAARLADRELRRLLRIGHLDNYLLLLVWSGRLQRAVQEATASGFLPDWLVAVSYLAAAASPDLDASVAVAKADGLRRCGDAHLAATYLLAARRTEAAVDCLLTAGKAREAVLLSNLRLLPSDPVRARALDAYAKSCAEAGRHELRAQLLLLLQRPGEAVEALLQRRGNSAYLAAMQVWLAHDDLPAALGIGLDWLCSGLLDTGEAGTWRRQLRRLCGDRRHLCLEALLDTFDRLQARVRVNWKQFASDVAAAYGSDERAALLGQIERLKQGRQPALSAEQKLLHLSLDTSEILLRHCDSSDAAAAALAPLLANHERQVRLAEPDSTFPAGGAPNSKSGGRVGEELVAALSSHAAADLPPPATGAAKGATTGRLSAEDQPDGESCGGSSCPPTVPPAVPEDKENLLPA</sequence>
<keyword evidence="1 3" id="KW-0853">WD repeat</keyword>
<feature type="compositionally biased region" description="Basic and acidic residues" evidence="4">
    <location>
        <begin position="1332"/>
        <end position="1341"/>
    </location>
</feature>
<dbReference type="PROSITE" id="PS50082">
    <property type="entry name" value="WD_REPEATS_2"/>
    <property type="match status" value="2"/>
</dbReference>
<feature type="region of interest" description="Disordered" evidence="4">
    <location>
        <begin position="537"/>
        <end position="576"/>
    </location>
</feature>
<dbReference type="PANTHER" id="PTHR46362:SF1">
    <property type="entry name" value="GEM-ASSOCIATED PROTEIN 5"/>
    <property type="match status" value="1"/>
</dbReference>
<name>A0A267FH95_9PLAT</name>
<dbReference type="Gene3D" id="2.130.10.10">
    <property type="entry name" value="YVTN repeat-like/Quinoprotein amine dehydrogenase"/>
    <property type="match status" value="2"/>
</dbReference>
<dbReference type="GO" id="GO:0032797">
    <property type="term" value="C:SMN complex"/>
    <property type="evidence" value="ECO:0007669"/>
    <property type="project" value="TreeGrafter"/>
</dbReference>
<evidence type="ECO:0000313" key="7">
    <source>
        <dbReference type="Proteomes" id="UP000215902"/>
    </source>
</evidence>
<dbReference type="OrthoDB" id="7326421at2759"/>
<evidence type="ECO:0000256" key="4">
    <source>
        <dbReference type="SAM" id="MobiDB-lite"/>
    </source>
</evidence>
<comment type="caution">
    <text evidence="6">The sequence shown here is derived from an EMBL/GenBank/DDBJ whole genome shotgun (WGS) entry which is preliminary data.</text>
</comment>
<dbReference type="InterPro" id="IPR019775">
    <property type="entry name" value="WD40_repeat_CS"/>
</dbReference>
<evidence type="ECO:0000256" key="1">
    <source>
        <dbReference type="ARBA" id="ARBA00022574"/>
    </source>
</evidence>
<dbReference type="SUPFAM" id="SSF50978">
    <property type="entry name" value="WD40 repeat-like"/>
    <property type="match status" value="2"/>
</dbReference>
<feature type="region of interest" description="Disordered" evidence="4">
    <location>
        <begin position="813"/>
        <end position="853"/>
    </location>
</feature>
<dbReference type="InterPro" id="IPR036322">
    <property type="entry name" value="WD40_repeat_dom_sf"/>
</dbReference>
<feature type="domain" description="Gem-associated protein 5 TPR" evidence="5">
    <location>
        <begin position="935"/>
        <end position="1117"/>
    </location>
</feature>
<feature type="compositionally biased region" description="Low complexity" evidence="4">
    <location>
        <begin position="1296"/>
        <end position="1305"/>
    </location>
</feature>
<keyword evidence="2" id="KW-0677">Repeat</keyword>
<evidence type="ECO:0000259" key="5">
    <source>
        <dbReference type="Pfam" id="PF23774"/>
    </source>
</evidence>
<dbReference type="PANTHER" id="PTHR46362">
    <property type="entry name" value="GEM-ASSOCIATED PROTEIN 5"/>
    <property type="match status" value="1"/>
</dbReference>